<keyword evidence="3" id="KW-1185">Reference proteome</keyword>
<dbReference type="EMBL" id="MU005647">
    <property type="protein sequence ID" value="KAF2675804.1"/>
    <property type="molecule type" value="Genomic_DNA"/>
</dbReference>
<dbReference type="AlphaFoldDB" id="A0A6G1IC62"/>
<evidence type="ECO:0000313" key="3">
    <source>
        <dbReference type="Proteomes" id="UP000799291"/>
    </source>
</evidence>
<sequence length="329" mass="36450">MSGLPTYNVYISMDCRRANGANANNRSAPGQPAASTTGLTVTADVLSERLNVVESSLKTVNDQNRGLERRVRSMITAAVGEACSEMKEQWHKREATLNENLDATNGRIIFLEAETEKKGKAEQHDAKLNDANSRIASLEADNQKKDKKIELLANKVEFVLEHVFETREPPAVLDVEYQPVTFGSFNKFKHDEALEGHTQALQGQSKSLHEQSQTVEARIQAVDGQTNNHAQLLGNHAHILTLLNAYAIVVSQSEQLLPYNTCHYNVGYLALELAQSIMAYEYGDSPSAATVGDEHWVEDCGEYVEEDASLYISPGPSDYPQQHRRSASY</sequence>
<evidence type="ECO:0000313" key="2">
    <source>
        <dbReference type="EMBL" id="KAF2675804.1"/>
    </source>
</evidence>
<proteinExistence type="predicted"/>
<reference evidence="2" key="1">
    <citation type="journal article" date="2020" name="Stud. Mycol.">
        <title>101 Dothideomycetes genomes: a test case for predicting lifestyles and emergence of pathogens.</title>
        <authorList>
            <person name="Haridas S."/>
            <person name="Albert R."/>
            <person name="Binder M."/>
            <person name="Bloem J."/>
            <person name="Labutti K."/>
            <person name="Salamov A."/>
            <person name="Andreopoulos B."/>
            <person name="Baker S."/>
            <person name="Barry K."/>
            <person name="Bills G."/>
            <person name="Bluhm B."/>
            <person name="Cannon C."/>
            <person name="Castanera R."/>
            <person name="Culley D."/>
            <person name="Daum C."/>
            <person name="Ezra D."/>
            <person name="Gonzalez J."/>
            <person name="Henrissat B."/>
            <person name="Kuo A."/>
            <person name="Liang C."/>
            <person name="Lipzen A."/>
            <person name="Lutzoni F."/>
            <person name="Magnuson J."/>
            <person name="Mondo S."/>
            <person name="Nolan M."/>
            <person name="Ohm R."/>
            <person name="Pangilinan J."/>
            <person name="Park H.-J."/>
            <person name="Ramirez L."/>
            <person name="Alfaro M."/>
            <person name="Sun H."/>
            <person name="Tritt A."/>
            <person name="Yoshinaga Y."/>
            <person name="Zwiers L.-H."/>
            <person name="Turgeon B."/>
            <person name="Goodwin S."/>
            <person name="Spatafora J."/>
            <person name="Crous P."/>
            <person name="Grigoriev I."/>
        </authorList>
    </citation>
    <scope>NUCLEOTIDE SEQUENCE</scope>
    <source>
        <strain evidence="2">CBS 122367</strain>
    </source>
</reference>
<gene>
    <name evidence="2" type="ORF">K458DRAFT_410941</name>
</gene>
<feature type="coiled-coil region" evidence="1">
    <location>
        <begin position="121"/>
        <end position="155"/>
    </location>
</feature>
<accession>A0A6G1IC62</accession>
<protein>
    <submittedName>
        <fullName evidence="2">Uncharacterized protein</fullName>
    </submittedName>
</protein>
<dbReference type="Proteomes" id="UP000799291">
    <property type="component" value="Unassembled WGS sequence"/>
</dbReference>
<evidence type="ECO:0000256" key="1">
    <source>
        <dbReference type="SAM" id="Coils"/>
    </source>
</evidence>
<name>A0A6G1IC62_9PLEO</name>
<keyword evidence="1" id="KW-0175">Coiled coil</keyword>
<organism evidence="2 3">
    <name type="scientific">Lentithecium fluviatile CBS 122367</name>
    <dbReference type="NCBI Taxonomy" id="1168545"/>
    <lineage>
        <taxon>Eukaryota</taxon>
        <taxon>Fungi</taxon>
        <taxon>Dikarya</taxon>
        <taxon>Ascomycota</taxon>
        <taxon>Pezizomycotina</taxon>
        <taxon>Dothideomycetes</taxon>
        <taxon>Pleosporomycetidae</taxon>
        <taxon>Pleosporales</taxon>
        <taxon>Massarineae</taxon>
        <taxon>Lentitheciaceae</taxon>
        <taxon>Lentithecium</taxon>
    </lineage>
</organism>